<name>A0A1X7U1C7_AMPQE</name>
<dbReference type="AlphaFoldDB" id="A0A1X7U1C7"/>
<dbReference type="GO" id="GO:0003676">
    <property type="term" value="F:nucleic acid binding"/>
    <property type="evidence" value="ECO:0007669"/>
    <property type="project" value="InterPro"/>
</dbReference>
<proteinExistence type="predicted"/>
<reference evidence="2" key="1">
    <citation type="submission" date="2017-05" db="UniProtKB">
        <authorList>
            <consortium name="EnsemblMetazoa"/>
        </authorList>
    </citation>
    <scope>IDENTIFICATION</scope>
</reference>
<dbReference type="InterPro" id="IPR004875">
    <property type="entry name" value="DDE_SF_endonuclease_dom"/>
</dbReference>
<feature type="domain" description="DDE-1" evidence="1">
    <location>
        <begin position="18"/>
        <end position="93"/>
    </location>
</feature>
<dbReference type="Pfam" id="PF03184">
    <property type="entry name" value="DDE_1"/>
    <property type="match status" value="1"/>
</dbReference>
<evidence type="ECO:0000313" key="2">
    <source>
        <dbReference type="EnsemblMetazoa" id="Aqu2.1.21533_001"/>
    </source>
</evidence>
<dbReference type="InParanoid" id="A0A1X7U1C7"/>
<sequence>MIEYLDTVLIHYVVENRQEMELADDHPALALFDVFAAHHSNEVLSKLRASNIHQIFVPASCTRELQPLDIGINGDFKQLMKASFSRWHSDDVRAAMDEGQSVSNIK</sequence>
<organism evidence="2">
    <name type="scientific">Amphimedon queenslandica</name>
    <name type="common">Sponge</name>
    <dbReference type="NCBI Taxonomy" id="400682"/>
    <lineage>
        <taxon>Eukaryota</taxon>
        <taxon>Metazoa</taxon>
        <taxon>Porifera</taxon>
        <taxon>Demospongiae</taxon>
        <taxon>Heteroscleromorpha</taxon>
        <taxon>Haplosclerida</taxon>
        <taxon>Niphatidae</taxon>
        <taxon>Amphimedon</taxon>
    </lineage>
</organism>
<protein>
    <recommendedName>
        <fullName evidence="1">DDE-1 domain-containing protein</fullName>
    </recommendedName>
</protein>
<evidence type="ECO:0000259" key="1">
    <source>
        <dbReference type="Pfam" id="PF03184"/>
    </source>
</evidence>
<accession>A0A1X7U1C7</accession>
<dbReference type="EnsemblMetazoa" id="Aqu2.1.21533_001">
    <property type="protein sequence ID" value="Aqu2.1.21533_001"/>
    <property type="gene ID" value="Aqu2.1.21533"/>
</dbReference>